<evidence type="ECO:0000313" key="2">
    <source>
        <dbReference type="EMBL" id="OHV45288.1"/>
    </source>
</evidence>
<comment type="caution">
    <text evidence="2">The sequence shown here is derived from an EMBL/GenBank/DDBJ whole genome shotgun (WGS) entry which is preliminary data.</text>
</comment>
<dbReference type="Gene3D" id="3.40.50.150">
    <property type="entry name" value="Vaccinia Virus protein VP39"/>
    <property type="match status" value="1"/>
</dbReference>
<dbReference type="AlphaFoldDB" id="A0A1S1REI3"/>
<dbReference type="InterPro" id="IPR029063">
    <property type="entry name" value="SAM-dependent_MTases_sf"/>
</dbReference>
<dbReference type="Proteomes" id="UP000179769">
    <property type="component" value="Unassembled WGS sequence"/>
</dbReference>
<dbReference type="InterPro" id="IPR006764">
    <property type="entry name" value="SAM_dep_MeTrfase_SAV2177_type"/>
</dbReference>
<keyword evidence="3" id="KW-1185">Reference proteome</keyword>
<dbReference type="EMBL" id="MAXA01000011">
    <property type="protein sequence ID" value="OHV45288.1"/>
    <property type="molecule type" value="Genomic_DNA"/>
</dbReference>
<proteinExistence type="predicted"/>
<organism evidence="2 3">
    <name type="scientific">Parafrankia soli</name>
    <dbReference type="NCBI Taxonomy" id="2599596"/>
    <lineage>
        <taxon>Bacteria</taxon>
        <taxon>Bacillati</taxon>
        <taxon>Actinomycetota</taxon>
        <taxon>Actinomycetes</taxon>
        <taxon>Frankiales</taxon>
        <taxon>Frankiaceae</taxon>
        <taxon>Parafrankia</taxon>
    </lineage>
</organism>
<evidence type="ECO:0000313" key="1">
    <source>
        <dbReference type="EMBL" id="OHV41042.1"/>
    </source>
</evidence>
<gene>
    <name evidence="2" type="ORF">BBK14_30485</name>
    <name evidence="1" type="ORF">BBK14_32245</name>
</gene>
<accession>A0A1S1REI3</accession>
<reference evidence="2" key="2">
    <citation type="journal article" date="2017" name="Stand. Genomic Sci.">
        <title>Permanent draft genome sequence of Frankia sp. NRRL B-16219 reveals the presence of canonical nod genes, which are highly homologous to those detected in Candidatus Frankia Dg1 genome.</title>
        <authorList>
            <person name="Ktari A."/>
            <person name="Nouioui I."/>
            <person name="Furnholm T."/>
            <person name="Swanson E."/>
            <person name="Ghodhbane-Gtari F."/>
            <person name="Tisa L.S."/>
            <person name="Gtari M."/>
        </authorList>
    </citation>
    <scope>NUCLEOTIDE SEQUENCE</scope>
    <source>
        <strain evidence="2">NRRL B-16219</strain>
    </source>
</reference>
<reference evidence="3" key="1">
    <citation type="submission" date="2016-07" db="EMBL/GenBank/DDBJ databases">
        <title>Frankia sp. NRRL B-16219 Genome sequencing.</title>
        <authorList>
            <person name="Ghodhbane-Gtari F."/>
            <person name="Swanson E."/>
            <person name="Gueddou A."/>
            <person name="Louati M."/>
            <person name="Nouioui I."/>
            <person name="Hezbri K."/>
            <person name="Abebe-Akele F."/>
            <person name="Simpson S."/>
            <person name="Morris K."/>
            <person name="Thomas K."/>
            <person name="Gtari M."/>
            <person name="Tisa L.S."/>
        </authorList>
    </citation>
    <scope>NUCLEOTIDE SEQUENCE [LARGE SCALE GENOMIC DNA]</scope>
    <source>
        <strain evidence="3">NRRL B-16219</strain>
    </source>
</reference>
<dbReference type="EMBL" id="MAXA01000057">
    <property type="protein sequence ID" value="OHV41042.1"/>
    <property type="molecule type" value="Genomic_DNA"/>
</dbReference>
<evidence type="ECO:0000313" key="3">
    <source>
        <dbReference type="Proteomes" id="UP000179769"/>
    </source>
</evidence>
<dbReference type="Pfam" id="PF04672">
    <property type="entry name" value="Methyltransf_19"/>
    <property type="match status" value="1"/>
</dbReference>
<sequence length="77" mass="8540">MALTHVTPDFATDDVYRGQGIPATVRSRSEVERFFDGLDLVEPWVQSVHRWRPDDTSGPDGPADAEVNVYGALTRVP</sequence>
<protein>
    <submittedName>
        <fullName evidence="2">Uncharacterized protein</fullName>
    </submittedName>
</protein>
<name>A0A1S1REI3_9ACTN</name>